<dbReference type="OrthoDB" id="1680494at2"/>
<dbReference type="PATRIC" id="fig|1560234.3.peg.1473"/>
<protein>
    <recommendedName>
        <fullName evidence="4">ABC transporter substrate-binding protein</fullName>
    </recommendedName>
</protein>
<dbReference type="EMBL" id="JXMS01000021">
    <property type="protein sequence ID" value="OBQ46581.1"/>
    <property type="molecule type" value="Genomic_DNA"/>
</dbReference>
<comment type="caution">
    <text evidence="2">The sequence shown here is derived from an EMBL/GenBank/DDBJ whole genome shotgun (WGS) entry which is preliminary data.</text>
</comment>
<keyword evidence="1" id="KW-0732">Signal</keyword>
<dbReference type="InterPro" id="IPR028082">
    <property type="entry name" value="Peripla_BP_I"/>
</dbReference>
<dbReference type="Gene3D" id="3.40.50.2300">
    <property type="match status" value="2"/>
</dbReference>
<feature type="signal peptide" evidence="1">
    <location>
        <begin position="1"/>
        <end position="24"/>
    </location>
</feature>
<dbReference type="PANTHER" id="PTHR35271:SF1">
    <property type="entry name" value="ABC TRANSPORTER, SUBSTRATE-BINDING LIPOPROTEIN"/>
    <property type="match status" value="1"/>
</dbReference>
<sequence length="345" mass="38463">MNRFFCQLLAVFFFCLLSAQPLFAAKHQSTFRIAYIEAGPFWLYENTFTAFKKALATYKDITPKYVEYYSNGWTTPDEVLKKKAQALSERKDIDLVIAAGTAASKAMQAATNKNIPVIGIGIADPVAAGLVRLDDNTGAPNFICRVTPDRWKNMYRVFYEVVRFKKLGLMYSKGEYGKLYAAVPEAKQVAKELGFSLVIQEIDDESTKSCNDGLKKLAQKGADAFFMGPLLCFDWSLEDITPTMDYINNELKLPTFARDGSAFVQGGALMGFASWNIAPTGRRLASMAHQIYKGKPLNRIAMRDTTEPTIAVNLNTALKVNVDLPLDLLIVADEIYENTSRPSFD</sequence>
<evidence type="ECO:0000313" key="2">
    <source>
        <dbReference type="EMBL" id="OBQ46581.1"/>
    </source>
</evidence>
<dbReference type="RefSeq" id="WP_066856405.1">
    <property type="nucleotide sequence ID" value="NZ_JXMS01000021.1"/>
</dbReference>
<proteinExistence type="predicted"/>
<evidence type="ECO:0000256" key="1">
    <source>
        <dbReference type="SAM" id="SignalP"/>
    </source>
</evidence>
<evidence type="ECO:0000313" key="3">
    <source>
        <dbReference type="Proteomes" id="UP000091979"/>
    </source>
</evidence>
<accession>A0A1B7XB32</accession>
<feature type="chain" id="PRO_5008600473" description="ABC transporter substrate-binding protein" evidence="1">
    <location>
        <begin position="25"/>
        <end position="345"/>
    </location>
</feature>
<keyword evidence="3" id="KW-1185">Reference proteome</keyword>
<evidence type="ECO:0008006" key="4">
    <source>
        <dbReference type="Google" id="ProtNLM"/>
    </source>
</evidence>
<dbReference type="Pfam" id="PF04392">
    <property type="entry name" value="ABC_sub_bind"/>
    <property type="match status" value="1"/>
</dbReference>
<dbReference type="SUPFAM" id="SSF53822">
    <property type="entry name" value="Periplasmic binding protein-like I"/>
    <property type="match status" value="1"/>
</dbReference>
<dbReference type="STRING" id="1560234.SP90_11895"/>
<dbReference type="InterPro" id="IPR007487">
    <property type="entry name" value="ABC_transpt-TYRBP-like"/>
</dbReference>
<dbReference type="Proteomes" id="UP000091979">
    <property type="component" value="Unassembled WGS sequence"/>
</dbReference>
<gene>
    <name evidence="2" type="ORF">SP90_11895</name>
</gene>
<dbReference type="AlphaFoldDB" id="A0A1B7XB32"/>
<name>A0A1B7XB32_9BACT</name>
<reference evidence="2 3" key="1">
    <citation type="submission" date="2015-01" db="EMBL/GenBank/DDBJ databases">
        <title>Desulfovibrio sp. JC271 draft genome sequence.</title>
        <authorList>
            <person name="Shivani Y."/>
            <person name="Subhash Y."/>
            <person name="Sasikala C."/>
            <person name="Ramana C.V."/>
        </authorList>
    </citation>
    <scope>NUCLEOTIDE SEQUENCE [LARGE SCALE GENOMIC DNA]</scope>
    <source>
        <strain evidence="2 3">JC271</strain>
    </source>
</reference>
<dbReference type="PANTHER" id="PTHR35271">
    <property type="entry name" value="ABC TRANSPORTER, SUBSTRATE-BINDING LIPOPROTEIN-RELATED"/>
    <property type="match status" value="1"/>
</dbReference>
<organism evidence="2 3">
    <name type="scientific">Halodesulfovibrio spirochaetisodalis</name>
    <dbReference type="NCBI Taxonomy" id="1560234"/>
    <lineage>
        <taxon>Bacteria</taxon>
        <taxon>Pseudomonadati</taxon>
        <taxon>Thermodesulfobacteriota</taxon>
        <taxon>Desulfovibrionia</taxon>
        <taxon>Desulfovibrionales</taxon>
        <taxon>Desulfovibrionaceae</taxon>
        <taxon>Halodesulfovibrio</taxon>
    </lineage>
</organism>